<dbReference type="EMBL" id="CACTIH010001823">
    <property type="protein sequence ID" value="CAA2964412.1"/>
    <property type="molecule type" value="Genomic_DNA"/>
</dbReference>
<evidence type="ECO:0000313" key="2">
    <source>
        <dbReference type="Proteomes" id="UP000594638"/>
    </source>
</evidence>
<dbReference type="Proteomes" id="UP000594638">
    <property type="component" value="Unassembled WGS sequence"/>
</dbReference>
<proteinExistence type="predicted"/>
<sequence length="106" mass="10938">MVNAPSVLSAGAVTAAIASLDLLDSPRNPSKKTSSIENWIFSIGISKAGAKGALHFSGCSEEDRNRSVLIEVGESGFSLTDGVFDFDRFCEVANGDSGDGAEAVVV</sequence>
<keyword evidence="2" id="KW-1185">Reference proteome</keyword>
<dbReference type="Gramene" id="OE9A107005T1">
    <property type="protein sequence ID" value="OE9A107005C1"/>
    <property type="gene ID" value="OE9A107005"/>
</dbReference>
<gene>
    <name evidence="1" type="ORF">OLEA9_A107005</name>
</gene>
<accession>A0A8S0QAQ1</accession>
<protein>
    <submittedName>
        <fullName evidence="1">Uncharacterized protein</fullName>
    </submittedName>
</protein>
<reference evidence="1 2" key="1">
    <citation type="submission" date="2019-12" db="EMBL/GenBank/DDBJ databases">
        <authorList>
            <person name="Alioto T."/>
            <person name="Alioto T."/>
            <person name="Gomez Garrido J."/>
        </authorList>
    </citation>
    <scope>NUCLEOTIDE SEQUENCE [LARGE SCALE GENOMIC DNA]</scope>
</reference>
<name>A0A8S0QAQ1_OLEEU</name>
<comment type="caution">
    <text evidence="1">The sequence shown here is derived from an EMBL/GenBank/DDBJ whole genome shotgun (WGS) entry which is preliminary data.</text>
</comment>
<evidence type="ECO:0000313" key="1">
    <source>
        <dbReference type="EMBL" id="CAA2964412.1"/>
    </source>
</evidence>
<dbReference type="AlphaFoldDB" id="A0A8S0QAQ1"/>
<organism evidence="1 2">
    <name type="scientific">Olea europaea subsp. europaea</name>
    <dbReference type="NCBI Taxonomy" id="158383"/>
    <lineage>
        <taxon>Eukaryota</taxon>
        <taxon>Viridiplantae</taxon>
        <taxon>Streptophyta</taxon>
        <taxon>Embryophyta</taxon>
        <taxon>Tracheophyta</taxon>
        <taxon>Spermatophyta</taxon>
        <taxon>Magnoliopsida</taxon>
        <taxon>eudicotyledons</taxon>
        <taxon>Gunneridae</taxon>
        <taxon>Pentapetalae</taxon>
        <taxon>asterids</taxon>
        <taxon>lamiids</taxon>
        <taxon>Lamiales</taxon>
        <taxon>Oleaceae</taxon>
        <taxon>Oleeae</taxon>
        <taxon>Olea</taxon>
    </lineage>
</organism>